<name>A0AAV2L371_KNICA</name>
<dbReference type="PANTHER" id="PTHR46484">
    <property type="entry name" value="SI:CH211-171H4.5-RELATED"/>
    <property type="match status" value="1"/>
</dbReference>
<evidence type="ECO:0000313" key="3">
    <source>
        <dbReference type="EMBL" id="CAL1596746.1"/>
    </source>
</evidence>
<reference evidence="3 4" key="1">
    <citation type="submission" date="2024-04" db="EMBL/GenBank/DDBJ databases">
        <authorList>
            <person name="Waldvogel A.-M."/>
            <person name="Schoenle A."/>
        </authorList>
    </citation>
    <scope>NUCLEOTIDE SEQUENCE [LARGE SCALE GENOMIC DNA]</scope>
</reference>
<keyword evidence="4" id="KW-1185">Reference proteome</keyword>
<dbReference type="PANTHER" id="PTHR46484:SF8">
    <property type="entry name" value="B-CELL RECEPTOR CD22-LIKE-RELATED"/>
    <property type="match status" value="1"/>
</dbReference>
<keyword evidence="1" id="KW-0812">Transmembrane</keyword>
<evidence type="ECO:0000256" key="1">
    <source>
        <dbReference type="SAM" id="Phobius"/>
    </source>
</evidence>
<dbReference type="InterPro" id="IPR007110">
    <property type="entry name" value="Ig-like_dom"/>
</dbReference>
<evidence type="ECO:0000259" key="2">
    <source>
        <dbReference type="PROSITE" id="PS50835"/>
    </source>
</evidence>
<accession>A0AAV2L371</accession>
<organism evidence="3 4">
    <name type="scientific">Knipowitschia caucasica</name>
    <name type="common">Caucasian dwarf goby</name>
    <name type="synonym">Pomatoschistus caucasicus</name>
    <dbReference type="NCBI Taxonomy" id="637954"/>
    <lineage>
        <taxon>Eukaryota</taxon>
        <taxon>Metazoa</taxon>
        <taxon>Chordata</taxon>
        <taxon>Craniata</taxon>
        <taxon>Vertebrata</taxon>
        <taxon>Euteleostomi</taxon>
        <taxon>Actinopterygii</taxon>
        <taxon>Neopterygii</taxon>
        <taxon>Teleostei</taxon>
        <taxon>Neoteleostei</taxon>
        <taxon>Acanthomorphata</taxon>
        <taxon>Gobiaria</taxon>
        <taxon>Gobiiformes</taxon>
        <taxon>Gobioidei</taxon>
        <taxon>Gobiidae</taxon>
        <taxon>Gobiinae</taxon>
        <taxon>Knipowitschia</taxon>
    </lineage>
</organism>
<dbReference type="InterPro" id="IPR013783">
    <property type="entry name" value="Ig-like_fold"/>
</dbReference>
<evidence type="ECO:0000313" key="4">
    <source>
        <dbReference type="Proteomes" id="UP001497482"/>
    </source>
</evidence>
<dbReference type="SUPFAM" id="SSF48726">
    <property type="entry name" value="Immunoglobulin"/>
    <property type="match status" value="2"/>
</dbReference>
<feature type="domain" description="Ig-like" evidence="2">
    <location>
        <begin position="146"/>
        <end position="230"/>
    </location>
</feature>
<feature type="domain" description="Ig-like" evidence="2">
    <location>
        <begin position="49"/>
        <end position="137"/>
    </location>
</feature>
<dbReference type="Proteomes" id="UP001497482">
    <property type="component" value="Chromosome 21"/>
</dbReference>
<sequence>MAQNNCTTLFPNVTTQHQDKFFFRVENGAFKATASCQAIQVNVRDSWSPIITVSGAQTETQVVTVTCSAVTPCPSAPPRLTWNLHQDSASDTERSPDGTRTTKITHRITLTHSHDEHKVNCTAAYRVNGELRKASTTIKLNVTYGPKNTSVVVSPPGPLSAGQSVTLSCSSRAQPPVQRFTWFRRSGSHTPVNVSAGHTYSFNFSLAAHGQYYCEAHSALGKQASQVMLVGPGGVRAAGSSSQTAAIAGGIVSILLVVIVIFAIWKYKSKRKRSQKKRQAAVASGRPQNDAEVHYGQIHFSKPPHESKSSVCDKNQETVYSAVKGSNMAESMALYAP</sequence>
<gene>
    <name evidence="3" type="ORF">KC01_LOCUS25371</name>
</gene>
<dbReference type="AlphaFoldDB" id="A0AAV2L371"/>
<proteinExistence type="predicted"/>
<keyword evidence="1" id="KW-0472">Membrane</keyword>
<feature type="transmembrane region" description="Helical" evidence="1">
    <location>
        <begin position="245"/>
        <end position="267"/>
    </location>
</feature>
<dbReference type="EMBL" id="OZ035843">
    <property type="protein sequence ID" value="CAL1596746.1"/>
    <property type="molecule type" value="Genomic_DNA"/>
</dbReference>
<dbReference type="PROSITE" id="PS50835">
    <property type="entry name" value="IG_LIKE"/>
    <property type="match status" value="2"/>
</dbReference>
<dbReference type="Gene3D" id="2.60.40.10">
    <property type="entry name" value="Immunoglobulins"/>
    <property type="match status" value="2"/>
</dbReference>
<dbReference type="InterPro" id="IPR036179">
    <property type="entry name" value="Ig-like_dom_sf"/>
</dbReference>
<protein>
    <recommendedName>
        <fullName evidence="2">Ig-like domain-containing protein</fullName>
    </recommendedName>
</protein>
<keyword evidence="1" id="KW-1133">Transmembrane helix</keyword>
<dbReference type="Pfam" id="PF13927">
    <property type="entry name" value="Ig_3"/>
    <property type="match status" value="1"/>
</dbReference>